<keyword evidence="2" id="KW-0695">RNA-directed DNA polymerase</keyword>
<dbReference type="PANTHER" id="PTHR33116:SF79">
    <property type="entry name" value="REVERSE TRANSCRIPTASE DOMAIN, ZINC FINGER, CCHC-TYPE-RELATED"/>
    <property type="match status" value="1"/>
</dbReference>
<organism evidence="2">
    <name type="scientific">Tanacetum cinerariifolium</name>
    <name type="common">Dalmatian daisy</name>
    <name type="synonym">Chrysanthemum cinerariifolium</name>
    <dbReference type="NCBI Taxonomy" id="118510"/>
    <lineage>
        <taxon>Eukaryota</taxon>
        <taxon>Viridiplantae</taxon>
        <taxon>Streptophyta</taxon>
        <taxon>Embryophyta</taxon>
        <taxon>Tracheophyta</taxon>
        <taxon>Spermatophyta</taxon>
        <taxon>Magnoliopsida</taxon>
        <taxon>eudicotyledons</taxon>
        <taxon>Gunneridae</taxon>
        <taxon>Pentapetalae</taxon>
        <taxon>asterids</taxon>
        <taxon>campanulids</taxon>
        <taxon>Asterales</taxon>
        <taxon>Asteraceae</taxon>
        <taxon>Asteroideae</taxon>
        <taxon>Anthemideae</taxon>
        <taxon>Anthemidinae</taxon>
        <taxon>Tanacetum</taxon>
    </lineage>
</organism>
<dbReference type="AlphaFoldDB" id="A0A699S7V2"/>
<sequence length="193" mass="21669">MFFADDAVFVGQWSEGNINSLVNILECFNIASGLKINMRKSKIMGVHVTRDKVDKATTKLSCLVLKAPFLYLGSMVGGSSDGVLRTLESLRSHFFNGYDPKSRKVSWVKWKMVLASKDRGGLGVSSLYALNRGLLFKWLWRFYSKDSSLWAKVIMAIHRSDGKVKTSMKAGTRSCWLNILHEVNVLSKKGIDL</sequence>
<keyword evidence="2" id="KW-0548">Nucleotidyltransferase</keyword>
<proteinExistence type="predicted"/>
<gene>
    <name evidence="2" type="ORF">Tci_865514</name>
</gene>
<dbReference type="GO" id="GO:0003964">
    <property type="term" value="F:RNA-directed DNA polymerase activity"/>
    <property type="evidence" value="ECO:0007669"/>
    <property type="project" value="UniProtKB-KW"/>
</dbReference>
<dbReference type="EMBL" id="BKCJ011143925">
    <property type="protein sequence ID" value="GFC93544.1"/>
    <property type="molecule type" value="Genomic_DNA"/>
</dbReference>
<feature type="non-terminal residue" evidence="2">
    <location>
        <position position="193"/>
    </location>
</feature>
<protein>
    <submittedName>
        <fullName evidence="2">RNA-directed DNA polymerase, eukaryota, reverse transcriptase zinc-binding domain protein</fullName>
    </submittedName>
</protein>
<name>A0A699S7V2_TANCI</name>
<comment type="caution">
    <text evidence="2">The sequence shown here is derived from an EMBL/GenBank/DDBJ whole genome shotgun (WGS) entry which is preliminary data.</text>
</comment>
<evidence type="ECO:0000259" key="1">
    <source>
        <dbReference type="PROSITE" id="PS50878"/>
    </source>
</evidence>
<evidence type="ECO:0000313" key="2">
    <source>
        <dbReference type="EMBL" id="GFC93544.1"/>
    </source>
</evidence>
<keyword evidence="2" id="KW-0808">Transferase</keyword>
<accession>A0A699S7V2</accession>
<dbReference type="PANTHER" id="PTHR33116">
    <property type="entry name" value="REVERSE TRANSCRIPTASE ZINC-BINDING DOMAIN-CONTAINING PROTEIN-RELATED-RELATED"/>
    <property type="match status" value="1"/>
</dbReference>
<reference evidence="2" key="1">
    <citation type="journal article" date="2019" name="Sci. Rep.">
        <title>Draft genome of Tanacetum cinerariifolium, the natural source of mosquito coil.</title>
        <authorList>
            <person name="Yamashiro T."/>
            <person name="Shiraishi A."/>
            <person name="Satake H."/>
            <person name="Nakayama K."/>
        </authorList>
    </citation>
    <scope>NUCLEOTIDE SEQUENCE</scope>
</reference>
<dbReference type="PROSITE" id="PS50878">
    <property type="entry name" value="RT_POL"/>
    <property type="match status" value="1"/>
</dbReference>
<dbReference type="InterPro" id="IPR000477">
    <property type="entry name" value="RT_dom"/>
</dbReference>
<feature type="domain" description="Reverse transcriptase" evidence="1">
    <location>
        <begin position="1"/>
        <end position="76"/>
    </location>
</feature>